<dbReference type="Proteomes" id="UP000319771">
    <property type="component" value="Unassembled WGS sequence"/>
</dbReference>
<name>A0A538TW60_UNCEI</name>
<proteinExistence type="predicted"/>
<evidence type="ECO:0000256" key="1">
    <source>
        <dbReference type="SAM" id="SignalP"/>
    </source>
</evidence>
<protein>
    <submittedName>
        <fullName evidence="2">Peptidase M61</fullName>
    </submittedName>
</protein>
<organism evidence="2 3">
    <name type="scientific">Eiseniibacteriota bacterium</name>
    <dbReference type="NCBI Taxonomy" id="2212470"/>
    <lineage>
        <taxon>Bacteria</taxon>
        <taxon>Candidatus Eiseniibacteriota</taxon>
    </lineage>
</organism>
<keyword evidence="1" id="KW-0732">Signal</keyword>
<comment type="caution">
    <text evidence="2">The sequence shown here is derived from an EMBL/GenBank/DDBJ whole genome shotgun (WGS) entry which is preliminary data.</text>
</comment>
<sequence length="78" mass="7638">MSVPSRPARWVPALALAGALALGSGSAIAAGPGATAATVAGALTLAVDANEAPRGILHARLSVPVSQGPLTLAYPKWI</sequence>
<evidence type="ECO:0000313" key="2">
    <source>
        <dbReference type="EMBL" id="TMQ67870.1"/>
    </source>
</evidence>
<gene>
    <name evidence="2" type="ORF">E6K81_16910</name>
</gene>
<accession>A0A538TW60</accession>
<feature type="signal peptide" evidence="1">
    <location>
        <begin position="1"/>
        <end position="29"/>
    </location>
</feature>
<feature type="chain" id="PRO_5021975111" evidence="1">
    <location>
        <begin position="30"/>
        <end position="78"/>
    </location>
</feature>
<reference evidence="2 3" key="1">
    <citation type="journal article" date="2019" name="Nat. Microbiol.">
        <title>Mediterranean grassland soil C-N compound turnover is dependent on rainfall and depth, and is mediated by genomically divergent microorganisms.</title>
        <authorList>
            <person name="Diamond S."/>
            <person name="Andeer P.F."/>
            <person name="Li Z."/>
            <person name="Crits-Christoph A."/>
            <person name="Burstein D."/>
            <person name="Anantharaman K."/>
            <person name="Lane K.R."/>
            <person name="Thomas B.C."/>
            <person name="Pan C."/>
            <person name="Northen T.R."/>
            <person name="Banfield J.F."/>
        </authorList>
    </citation>
    <scope>NUCLEOTIDE SEQUENCE [LARGE SCALE GENOMIC DNA]</scope>
    <source>
        <strain evidence="2">WS_11</strain>
    </source>
</reference>
<dbReference type="EMBL" id="VBPB01000407">
    <property type="protein sequence ID" value="TMQ67870.1"/>
    <property type="molecule type" value="Genomic_DNA"/>
</dbReference>
<dbReference type="AlphaFoldDB" id="A0A538TW60"/>
<feature type="non-terminal residue" evidence="2">
    <location>
        <position position="78"/>
    </location>
</feature>
<evidence type="ECO:0000313" key="3">
    <source>
        <dbReference type="Proteomes" id="UP000319771"/>
    </source>
</evidence>